<name>A0A8X6L0P5_TRICU</name>
<evidence type="ECO:0000313" key="1">
    <source>
        <dbReference type="EMBL" id="GFQ91176.1"/>
    </source>
</evidence>
<accession>A0A8X6L0P5</accession>
<dbReference type="EMBL" id="BMAO01023831">
    <property type="protein sequence ID" value="GFQ91176.1"/>
    <property type="molecule type" value="Genomic_DNA"/>
</dbReference>
<dbReference type="Proteomes" id="UP000887116">
    <property type="component" value="Unassembled WGS sequence"/>
</dbReference>
<proteinExistence type="predicted"/>
<keyword evidence="2" id="KW-1185">Reference proteome</keyword>
<protein>
    <submittedName>
        <fullName evidence="1">Uncharacterized protein</fullName>
    </submittedName>
</protein>
<dbReference type="OrthoDB" id="6421076at2759"/>
<sequence>MQKSFIQIMLEEMAAVEKITTIAEKLFLSLLSKLKYFEGPLDSFDDGASPSANLMLKLHEAVWVHRKISQVLWIPFLRRHADTITSSLKNYITYTNFILCNTVFYMRNPYDKLIATCSIITAIAELSVEKGKQEFSDCSSRVFEVFFEKFLKRPFEKRGGWQFLEEYILKQRYLKWYSNKEIWPNYYKTEENLQQELKFAECVHLKARNDVKGYFFPVDSNQNGVESNSEISKLTVEVMERISPVS</sequence>
<evidence type="ECO:0000313" key="2">
    <source>
        <dbReference type="Proteomes" id="UP000887116"/>
    </source>
</evidence>
<gene>
    <name evidence="1" type="ORF">TNCT_657261</name>
</gene>
<reference evidence="1" key="1">
    <citation type="submission" date="2020-07" db="EMBL/GenBank/DDBJ databases">
        <title>Multicomponent nature underlies the extraordinary mechanical properties of spider dragline silk.</title>
        <authorList>
            <person name="Kono N."/>
            <person name="Nakamura H."/>
            <person name="Mori M."/>
            <person name="Yoshida Y."/>
            <person name="Ohtoshi R."/>
            <person name="Malay A.D."/>
            <person name="Moran D.A.P."/>
            <person name="Tomita M."/>
            <person name="Numata K."/>
            <person name="Arakawa K."/>
        </authorList>
    </citation>
    <scope>NUCLEOTIDE SEQUENCE</scope>
</reference>
<comment type="caution">
    <text evidence="1">The sequence shown here is derived from an EMBL/GenBank/DDBJ whole genome shotgun (WGS) entry which is preliminary data.</text>
</comment>
<dbReference type="AlphaFoldDB" id="A0A8X6L0P5"/>
<organism evidence="1 2">
    <name type="scientific">Trichonephila clavata</name>
    <name type="common">Joro spider</name>
    <name type="synonym">Nephila clavata</name>
    <dbReference type="NCBI Taxonomy" id="2740835"/>
    <lineage>
        <taxon>Eukaryota</taxon>
        <taxon>Metazoa</taxon>
        <taxon>Ecdysozoa</taxon>
        <taxon>Arthropoda</taxon>
        <taxon>Chelicerata</taxon>
        <taxon>Arachnida</taxon>
        <taxon>Araneae</taxon>
        <taxon>Araneomorphae</taxon>
        <taxon>Entelegynae</taxon>
        <taxon>Araneoidea</taxon>
        <taxon>Nephilidae</taxon>
        <taxon>Trichonephila</taxon>
    </lineage>
</organism>